<organism evidence="2">
    <name type="scientific">Shigella flexneri</name>
    <dbReference type="NCBI Taxonomy" id="623"/>
    <lineage>
        <taxon>Bacteria</taxon>
        <taxon>Pseudomonadati</taxon>
        <taxon>Pseudomonadota</taxon>
        <taxon>Gammaproteobacteria</taxon>
        <taxon>Enterobacterales</taxon>
        <taxon>Enterobacteriaceae</taxon>
        <taxon>Shigella</taxon>
    </lineage>
</organism>
<name>A0A3T2V061_SHIFL</name>
<protein>
    <recommendedName>
        <fullName evidence="3">Type 1 fimbrial protein</fullName>
    </recommendedName>
</protein>
<comment type="caution">
    <text evidence="2">The sequence shown here is derived from an EMBL/GenBank/DDBJ whole genome shotgun (WGS) entry which is preliminary data.</text>
</comment>
<dbReference type="AlphaFoldDB" id="A0A3T2V061"/>
<feature type="signal peptide" evidence="1">
    <location>
        <begin position="1"/>
        <end position="23"/>
    </location>
</feature>
<proteinExistence type="predicted"/>
<accession>A0A3T2V061</accession>
<gene>
    <name evidence="2" type="ORF">DK174_19515</name>
</gene>
<dbReference type="Proteomes" id="UP000839563">
    <property type="component" value="Unassembled WGS sequence"/>
</dbReference>
<sequence>MNVQTFFKLSYARQFFFPFIAIAGSTAQGGVIHFYGQIVEPACDVSTQSSPVEMNCPQNGSVPGKTYSSKALMSGNVKNAQVASVKVQYIDKQKKLAVMNIEYN</sequence>
<evidence type="ECO:0008006" key="3">
    <source>
        <dbReference type="Google" id="ProtNLM"/>
    </source>
</evidence>
<evidence type="ECO:0000313" key="2">
    <source>
        <dbReference type="EMBL" id="EAA0484020.1"/>
    </source>
</evidence>
<reference evidence="2" key="1">
    <citation type="submission" date="2018-05" db="EMBL/GenBank/DDBJ databases">
        <authorList>
            <person name="Ashton P.M."/>
            <person name="Dallman T."/>
            <person name="Nair S."/>
            <person name="De Pinna E."/>
            <person name="Peters T."/>
            <person name="Grant K."/>
        </authorList>
    </citation>
    <scope>NUCLEOTIDE SEQUENCE [LARGE SCALE GENOMIC DNA]</scope>
    <source>
        <strain evidence="2">397720</strain>
    </source>
</reference>
<evidence type="ECO:0000256" key="1">
    <source>
        <dbReference type="SAM" id="SignalP"/>
    </source>
</evidence>
<feature type="chain" id="PRO_5025670775" description="Type 1 fimbrial protein" evidence="1">
    <location>
        <begin position="24"/>
        <end position="104"/>
    </location>
</feature>
<keyword evidence="1" id="KW-0732">Signal</keyword>
<dbReference type="EMBL" id="AAAAHL010000178">
    <property type="protein sequence ID" value="EAA0484020.1"/>
    <property type="molecule type" value="Genomic_DNA"/>
</dbReference>